<name>A0A809S1Z7_9PROT</name>
<evidence type="ECO:0000313" key="2">
    <source>
        <dbReference type="Proteomes" id="UP000662914"/>
    </source>
</evidence>
<evidence type="ECO:0000313" key="1">
    <source>
        <dbReference type="EMBL" id="BBO19561.1"/>
    </source>
</evidence>
<dbReference type="SUPFAM" id="SSF52266">
    <property type="entry name" value="SGNH hydrolase"/>
    <property type="match status" value="1"/>
</dbReference>
<accession>A0A809S1Z7</accession>
<dbReference type="GO" id="GO:0016788">
    <property type="term" value="F:hydrolase activity, acting on ester bonds"/>
    <property type="evidence" value="ECO:0007669"/>
    <property type="project" value="UniProtKB-ARBA"/>
</dbReference>
<reference evidence="1" key="1">
    <citation type="journal article" name="DNA Res.">
        <title>The physiological potential of anammox bacteria as revealed by their core genome structure.</title>
        <authorList>
            <person name="Okubo T."/>
            <person name="Toyoda A."/>
            <person name="Fukuhara K."/>
            <person name="Uchiyama I."/>
            <person name="Harigaya Y."/>
            <person name="Kuroiwa M."/>
            <person name="Suzuki T."/>
            <person name="Murakami Y."/>
            <person name="Suwa Y."/>
            <person name="Takami H."/>
        </authorList>
    </citation>
    <scope>NUCLEOTIDE SEQUENCE</scope>
    <source>
        <strain evidence="1">317325-3</strain>
    </source>
</reference>
<proteinExistence type="predicted"/>
<dbReference type="Proteomes" id="UP000662914">
    <property type="component" value="Chromosome"/>
</dbReference>
<sequence>MPELLTHNLAMGGANISEVGQIIGHAFKSKLAPELINSSALVLALSYAMFVPDQKRWRDPVFVPPEAIKQDEILTDVAREALRCPHACNSDSFFFRIAPGWLVTLAKERYIFFQSVVRRLPTHPGDPLLRKSIWKQDPLKLHKAFSSEKKPSAAPPVPQEPYLVMAHRQMDFLTDYMGQPRGVLHDEQFDKLDALIDKVRALGLRVVVVDMPLPSWHREKSPFFASYQAKLQARVGRHLQDGGISFVDLTAAIPDDEFRDSVHPSAEAAAHWAGALIERLPHPVFQAVKGED</sequence>
<protein>
    <submittedName>
        <fullName evidence="1">Uncharacterized protein</fullName>
    </submittedName>
</protein>
<dbReference type="AlphaFoldDB" id="A0A809S1Z7"/>
<dbReference type="InterPro" id="IPR036514">
    <property type="entry name" value="SGNH_hydro_sf"/>
</dbReference>
<dbReference type="Gene3D" id="3.40.50.1110">
    <property type="entry name" value="SGNH hydrolase"/>
    <property type="match status" value="1"/>
</dbReference>
<dbReference type="EMBL" id="AP021857">
    <property type="protein sequence ID" value="BBO19561.1"/>
    <property type="molecule type" value="Genomic_DNA"/>
</dbReference>
<gene>
    <name evidence="1" type="ORF">DSYM_02600</name>
</gene>
<organism evidence="1 2">
    <name type="scientific">Candidatus Desulfobacillus denitrificans</name>
    <dbReference type="NCBI Taxonomy" id="2608985"/>
    <lineage>
        <taxon>Bacteria</taxon>
        <taxon>Pseudomonadati</taxon>
        <taxon>Pseudomonadota</taxon>
        <taxon>Betaproteobacteria</taxon>
        <taxon>Candidatus Desulfobacillus</taxon>
    </lineage>
</organism>
<dbReference type="KEGG" id="ddz:DSYM_02600"/>